<dbReference type="eggNOG" id="ENOG502Z8W7">
    <property type="taxonomic scope" value="Bacteria"/>
</dbReference>
<feature type="domain" description="Conserved hypothetical protein CHP02391" evidence="1">
    <location>
        <begin position="166"/>
        <end position="286"/>
    </location>
</feature>
<dbReference type="InterPro" id="IPR012654">
    <property type="entry name" value="CHP02391"/>
</dbReference>
<reference evidence="2 3" key="1">
    <citation type="journal article" date="2013" name="ISME J.">
        <title>Metabolic model for the filamentous 'Candidatus Microthrix parvicella' based on genomic and metagenomic analyses.</title>
        <authorList>
            <person name="Jon McIlroy S."/>
            <person name="Kristiansen R."/>
            <person name="Albertsen M."/>
            <person name="Michael Karst S."/>
            <person name="Rossetti S."/>
            <person name="Lund Nielsen J."/>
            <person name="Tandoi V."/>
            <person name="James Seviour R."/>
            <person name="Nielsen P.H."/>
        </authorList>
    </citation>
    <scope>NUCLEOTIDE SEQUENCE [LARGE SCALE GENOMIC DNA]</scope>
    <source>
        <strain evidence="2 3">RN1</strain>
    </source>
</reference>
<dbReference type="Pfam" id="PF09509">
    <property type="entry name" value="Hypoth_Ymh"/>
    <property type="match status" value="1"/>
</dbReference>
<dbReference type="Proteomes" id="UP000018291">
    <property type="component" value="Unassembled WGS sequence"/>
</dbReference>
<dbReference type="EMBL" id="CANL01000022">
    <property type="protein sequence ID" value="CCM63801.1"/>
    <property type="molecule type" value="Genomic_DNA"/>
</dbReference>
<comment type="caution">
    <text evidence="2">The sequence shown here is derived from an EMBL/GenBank/DDBJ whole genome shotgun (WGS) entry which is preliminary data.</text>
</comment>
<dbReference type="AlphaFoldDB" id="R4Z3G4"/>
<organism evidence="2 3">
    <name type="scientific">Candidatus Neomicrothrix parvicella RN1</name>
    <dbReference type="NCBI Taxonomy" id="1229780"/>
    <lineage>
        <taxon>Bacteria</taxon>
        <taxon>Bacillati</taxon>
        <taxon>Actinomycetota</taxon>
        <taxon>Acidimicrobiia</taxon>
        <taxon>Acidimicrobiales</taxon>
        <taxon>Microthrixaceae</taxon>
        <taxon>Candidatus Neomicrothrix</taxon>
    </lineage>
</organism>
<dbReference type="NCBIfam" id="TIGR02391">
    <property type="entry name" value="hypoth_ymh"/>
    <property type="match status" value="1"/>
</dbReference>
<dbReference type="HOGENOM" id="CLU_089583_0_0_11"/>
<sequence>MNLPKFPPSPVCSSETPYPDLMAKKSVPTFPAHILEGIGEVLGDTVNGLSGSEMGRLLAQTRIHDVEPTETKRFRLYYALLGSQRTTGSGQATLNFIVTAMAPSRYRDKPAAETWRRDELNQVLVHEGLRVTESGEVAKLRAGKAKTRGEAAERASTIRRELQRRNTHATVLQYCTEELLHKNNFHAVLEAAKSVPDRLRAMSMLRSDGAELANATLFPKATPQIAINDLADDTDIGEQAGFGNLVKGLLSLYRNPTAHTPKIRRQVSDDELLEALTTLSMVHRRLDTAAVRPPVAP</sequence>
<proteinExistence type="predicted"/>
<accession>R4Z3G4</accession>
<evidence type="ECO:0000259" key="1">
    <source>
        <dbReference type="Pfam" id="PF09509"/>
    </source>
</evidence>
<evidence type="ECO:0000313" key="2">
    <source>
        <dbReference type="EMBL" id="CCM63801.1"/>
    </source>
</evidence>
<name>R4Z3G4_9ACTN</name>
<evidence type="ECO:0000313" key="3">
    <source>
        <dbReference type="Proteomes" id="UP000018291"/>
    </source>
</evidence>
<protein>
    <submittedName>
        <fullName evidence="2">Putative Phage protein</fullName>
    </submittedName>
</protein>
<keyword evidence="3" id="KW-1185">Reference proteome</keyword>
<gene>
    <name evidence="2" type="ORF">BN381_290169</name>
</gene>